<dbReference type="SUPFAM" id="SSF143100">
    <property type="entry name" value="TTHA1013/TTHA0281-like"/>
    <property type="match status" value="1"/>
</dbReference>
<evidence type="ECO:0000313" key="3">
    <source>
        <dbReference type="Proteomes" id="UP000323560"/>
    </source>
</evidence>
<evidence type="ECO:0000259" key="1">
    <source>
        <dbReference type="Pfam" id="PF15919"/>
    </source>
</evidence>
<dbReference type="SUPFAM" id="SSF47598">
    <property type="entry name" value="Ribbon-helix-helix"/>
    <property type="match status" value="1"/>
</dbReference>
<dbReference type="InterPro" id="IPR051404">
    <property type="entry name" value="TA_system_antitoxin"/>
</dbReference>
<name>A0AAP9EVX1_GLUTH</name>
<dbReference type="Gene3D" id="1.10.1220.10">
    <property type="entry name" value="Met repressor-like"/>
    <property type="match status" value="1"/>
</dbReference>
<organism evidence="2 3">
    <name type="scientific">Gluconobacter thailandicus</name>
    <dbReference type="NCBI Taxonomy" id="257438"/>
    <lineage>
        <taxon>Bacteria</taxon>
        <taxon>Pseudomonadati</taxon>
        <taxon>Pseudomonadota</taxon>
        <taxon>Alphaproteobacteria</taxon>
        <taxon>Acetobacterales</taxon>
        <taxon>Acetobacteraceae</taxon>
        <taxon>Gluconobacter</taxon>
    </lineage>
</organism>
<dbReference type="InterPro" id="IPR013321">
    <property type="entry name" value="Arc_rbn_hlx_hlx"/>
</dbReference>
<dbReference type="AlphaFoldDB" id="A0AAP9EVX1"/>
<dbReference type="Proteomes" id="UP000323560">
    <property type="component" value="Chromosome"/>
</dbReference>
<dbReference type="KEGG" id="gti:FXF46_14370"/>
<dbReference type="InterPro" id="IPR031807">
    <property type="entry name" value="HicB-like"/>
</dbReference>
<dbReference type="InterPro" id="IPR010985">
    <property type="entry name" value="Ribbon_hlx_hlx"/>
</dbReference>
<dbReference type="Gene3D" id="3.30.160.250">
    <property type="match status" value="1"/>
</dbReference>
<dbReference type="PANTHER" id="PTHR34504:SF2">
    <property type="entry name" value="UPF0150 PROTEIN SSL0259"/>
    <property type="match status" value="1"/>
</dbReference>
<protein>
    <submittedName>
        <fullName evidence="2">Type II toxin-antitoxin system HicB family antitoxin</fullName>
    </submittedName>
</protein>
<dbReference type="Pfam" id="PF15919">
    <property type="entry name" value="HicB_lk_antitox"/>
    <property type="match status" value="1"/>
</dbReference>
<accession>A0AAP9EVX1</accession>
<dbReference type="PANTHER" id="PTHR34504">
    <property type="entry name" value="ANTITOXIN HICB"/>
    <property type="match status" value="1"/>
</dbReference>
<dbReference type="InterPro" id="IPR035069">
    <property type="entry name" value="TTHA1013/TTHA0281-like"/>
</dbReference>
<feature type="domain" description="HicB-like antitoxin of toxin-antitoxin system" evidence="1">
    <location>
        <begin position="3"/>
        <end position="128"/>
    </location>
</feature>
<sequence length="131" mass="14397">MRYPIVIERASDTQAFGVIVPDLPGCFSAGDTFNEAIDNAQEAMALWIEDALDNCNTVPAPSDLDTLRATGQWSGSEWIWGFVDIDPALLDEKFERVNITLPRRVIARLDRVAKEAGESRSSMIAKLALSA</sequence>
<dbReference type="GO" id="GO:0006355">
    <property type="term" value="P:regulation of DNA-templated transcription"/>
    <property type="evidence" value="ECO:0007669"/>
    <property type="project" value="InterPro"/>
</dbReference>
<reference evidence="2 3" key="1">
    <citation type="submission" date="2019-08" db="EMBL/GenBank/DDBJ databases">
        <title>Gluconobacter frateurii HD924 genome.</title>
        <authorList>
            <person name="Liu Y."/>
            <person name="Zhang P."/>
        </authorList>
    </citation>
    <scope>NUCLEOTIDE SEQUENCE [LARGE SCALE GENOMIC DNA]</scope>
    <source>
        <strain evidence="2 3">HD924</strain>
    </source>
</reference>
<proteinExistence type="predicted"/>
<evidence type="ECO:0000313" key="2">
    <source>
        <dbReference type="EMBL" id="QEH97302.1"/>
    </source>
</evidence>
<dbReference type="EMBL" id="CP043043">
    <property type="protein sequence ID" value="QEH97302.1"/>
    <property type="molecule type" value="Genomic_DNA"/>
</dbReference>
<gene>
    <name evidence="2" type="ORF">FXF46_14370</name>
</gene>